<comment type="caution">
    <text evidence="1">The sequence shown here is derived from an EMBL/GenBank/DDBJ whole genome shotgun (WGS) entry which is preliminary data.</text>
</comment>
<protein>
    <submittedName>
        <fullName evidence="1">Uncharacterized protein</fullName>
    </submittedName>
</protein>
<evidence type="ECO:0000313" key="2">
    <source>
        <dbReference type="Proteomes" id="UP001066276"/>
    </source>
</evidence>
<organism evidence="1 2">
    <name type="scientific">Pleurodeles waltl</name>
    <name type="common">Iberian ribbed newt</name>
    <dbReference type="NCBI Taxonomy" id="8319"/>
    <lineage>
        <taxon>Eukaryota</taxon>
        <taxon>Metazoa</taxon>
        <taxon>Chordata</taxon>
        <taxon>Craniata</taxon>
        <taxon>Vertebrata</taxon>
        <taxon>Euteleostomi</taxon>
        <taxon>Amphibia</taxon>
        <taxon>Batrachia</taxon>
        <taxon>Caudata</taxon>
        <taxon>Salamandroidea</taxon>
        <taxon>Salamandridae</taxon>
        <taxon>Pleurodelinae</taxon>
        <taxon>Pleurodeles</taxon>
    </lineage>
</organism>
<name>A0AAV7LRT8_PLEWA</name>
<dbReference type="AlphaFoldDB" id="A0AAV7LRT8"/>
<dbReference type="Proteomes" id="UP001066276">
    <property type="component" value="Chromosome 11"/>
</dbReference>
<keyword evidence="2" id="KW-1185">Reference proteome</keyword>
<proteinExistence type="predicted"/>
<accession>A0AAV7LRT8</accession>
<sequence>MRSCLRLYNESPKTTSALATFVEALGLVDTWRFHQPEGRQYTSLALRLYLHSPHAASQNSRGEEPHARYIQPFSVDCIDRDSRMNTGPRPVNPRCIKDEKIMRALRQKTDDYFNDNEGSVDSTASLWEAYNYGAKERCKGRNG</sequence>
<reference evidence="1" key="1">
    <citation type="journal article" date="2022" name="bioRxiv">
        <title>Sequencing and chromosome-scale assembly of the giantPleurodeles waltlgenome.</title>
        <authorList>
            <person name="Brown T."/>
            <person name="Elewa A."/>
            <person name="Iarovenko S."/>
            <person name="Subramanian E."/>
            <person name="Araus A.J."/>
            <person name="Petzold A."/>
            <person name="Susuki M."/>
            <person name="Suzuki K.-i.T."/>
            <person name="Hayashi T."/>
            <person name="Toyoda A."/>
            <person name="Oliveira C."/>
            <person name="Osipova E."/>
            <person name="Leigh N.D."/>
            <person name="Simon A."/>
            <person name="Yun M.H."/>
        </authorList>
    </citation>
    <scope>NUCLEOTIDE SEQUENCE</scope>
    <source>
        <strain evidence="1">20211129_DDA</strain>
        <tissue evidence="1">Liver</tissue>
    </source>
</reference>
<evidence type="ECO:0000313" key="1">
    <source>
        <dbReference type="EMBL" id="KAJ1094106.1"/>
    </source>
</evidence>
<gene>
    <name evidence="1" type="ORF">NDU88_007190</name>
</gene>
<dbReference type="EMBL" id="JANPWB010000015">
    <property type="protein sequence ID" value="KAJ1094106.1"/>
    <property type="molecule type" value="Genomic_DNA"/>
</dbReference>